<keyword evidence="2" id="KW-1185">Reference proteome</keyword>
<dbReference type="AlphaFoldDB" id="A0A3D8GXE1"/>
<gene>
    <name evidence="1" type="ORF">DXI23_20095</name>
</gene>
<evidence type="ECO:0000313" key="1">
    <source>
        <dbReference type="EMBL" id="RDU39118.1"/>
    </source>
</evidence>
<protein>
    <submittedName>
        <fullName evidence="1">Uncharacterized protein</fullName>
    </submittedName>
</protein>
<sequence>MDLTGLEATLRVYEGNLPTNAHPAFAGLEKYYREPIGALVFAKGGSRFGTEVGETIYKIPQKDTAYIRIGLCRFSNMASSLDDKGIIDVSVLVKNLVDGSHVEKTHAQVVSLLSSMPDCRTSFANLDIFSLFKEGFTALDRANDSD</sequence>
<proteinExistence type="predicted"/>
<accession>A0A3D8GXE1</accession>
<comment type="caution">
    <text evidence="1">The sequence shown here is derived from an EMBL/GenBank/DDBJ whole genome shotgun (WGS) entry which is preliminary data.</text>
</comment>
<evidence type="ECO:0000313" key="2">
    <source>
        <dbReference type="Proteomes" id="UP000256431"/>
    </source>
</evidence>
<dbReference type="EMBL" id="QRDH01000017">
    <property type="protein sequence ID" value="RDU39118.1"/>
    <property type="molecule type" value="Genomic_DNA"/>
</dbReference>
<organism evidence="1 2">
    <name type="scientific">Marinobacter flavimaris</name>
    <dbReference type="NCBI Taxonomy" id="262076"/>
    <lineage>
        <taxon>Bacteria</taxon>
        <taxon>Pseudomonadati</taxon>
        <taxon>Pseudomonadota</taxon>
        <taxon>Gammaproteobacteria</taxon>
        <taxon>Pseudomonadales</taxon>
        <taxon>Marinobacteraceae</taxon>
        <taxon>Marinobacter</taxon>
    </lineage>
</organism>
<dbReference type="Proteomes" id="UP000256431">
    <property type="component" value="Unassembled WGS sequence"/>
</dbReference>
<reference evidence="1 2" key="1">
    <citation type="submission" date="2018-08" db="EMBL/GenBank/DDBJ databases">
        <title>Genome sequence of Marinobacter flavimaris KCTC 12185.</title>
        <authorList>
            <person name="Chun J."/>
            <person name="Kim B.-Y."/>
            <person name="Choi S.-B."/>
            <person name="Kwak M.-J."/>
        </authorList>
    </citation>
    <scope>NUCLEOTIDE SEQUENCE [LARGE SCALE GENOMIC DNA]</scope>
    <source>
        <strain evidence="1 2">KCTC 12185</strain>
    </source>
</reference>
<name>A0A3D8GXE1_9GAMM</name>